<accession>A0A146ULS5</accession>
<evidence type="ECO:0000313" key="16">
    <source>
        <dbReference type="EMBL" id="JAR06174.1"/>
    </source>
</evidence>
<organism evidence="16">
    <name type="scientific">Fundulus heteroclitus</name>
    <name type="common">Killifish</name>
    <name type="synonym">Mummichog</name>
    <dbReference type="NCBI Taxonomy" id="8078"/>
    <lineage>
        <taxon>Eukaryota</taxon>
        <taxon>Metazoa</taxon>
        <taxon>Chordata</taxon>
        <taxon>Craniata</taxon>
        <taxon>Vertebrata</taxon>
        <taxon>Euteleostomi</taxon>
        <taxon>Actinopterygii</taxon>
        <taxon>Neopterygii</taxon>
        <taxon>Teleostei</taxon>
        <taxon>Neoteleostei</taxon>
        <taxon>Acanthomorphata</taxon>
        <taxon>Ovalentaria</taxon>
        <taxon>Atherinomorphae</taxon>
        <taxon>Cyprinodontiformes</taxon>
        <taxon>Fundulidae</taxon>
        <taxon>Fundulus</taxon>
    </lineage>
</organism>
<dbReference type="PANTHER" id="PTHR47959:SF1">
    <property type="entry name" value="ATP-DEPENDENT RNA HELICASE DBPA"/>
    <property type="match status" value="1"/>
</dbReference>
<proteinExistence type="inferred from homology"/>
<dbReference type="GO" id="GO:0003743">
    <property type="term" value="F:translation initiation factor activity"/>
    <property type="evidence" value="ECO:0007669"/>
    <property type="project" value="UniProtKB-KW"/>
</dbReference>
<evidence type="ECO:0000256" key="12">
    <source>
        <dbReference type="RuleBase" id="RU000492"/>
    </source>
</evidence>
<feature type="domain" description="Helicase C-terminal" evidence="14">
    <location>
        <begin position="266"/>
        <end position="410"/>
    </location>
</feature>
<dbReference type="EC" id="3.6.4.13" evidence="1"/>
<dbReference type="InterPro" id="IPR027417">
    <property type="entry name" value="P-loop_NTPase"/>
</dbReference>
<dbReference type="InterPro" id="IPR011545">
    <property type="entry name" value="DEAD/DEAH_box_helicase_dom"/>
</dbReference>
<evidence type="ECO:0000256" key="11">
    <source>
        <dbReference type="PROSITE-ProRule" id="PRU00552"/>
    </source>
</evidence>
<dbReference type="GO" id="GO:0005524">
    <property type="term" value="F:ATP binding"/>
    <property type="evidence" value="ECO:0007669"/>
    <property type="project" value="UniProtKB-KW"/>
</dbReference>
<dbReference type="PROSITE" id="PS51194">
    <property type="entry name" value="HELICASE_CTER"/>
    <property type="match status" value="1"/>
</dbReference>
<evidence type="ECO:0000256" key="1">
    <source>
        <dbReference type="ARBA" id="ARBA00012552"/>
    </source>
</evidence>
<dbReference type="GO" id="GO:0003724">
    <property type="term" value="F:RNA helicase activity"/>
    <property type="evidence" value="ECO:0007669"/>
    <property type="project" value="UniProtKB-EC"/>
</dbReference>
<dbReference type="PROSITE" id="PS00039">
    <property type="entry name" value="DEAD_ATP_HELICASE"/>
    <property type="match status" value="1"/>
</dbReference>
<keyword evidence="7" id="KW-0694">RNA-binding</keyword>
<dbReference type="Pfam" id="PF00271">
    <property type="entry name" value="Helicase_C"/>
    <property type="match status" value="1"/>
</dbReference>
<evidence type="ECO:0000256" key="10">
    <source>
        <dbReference type="ARBA" id="ARBA00047984"/>
    </source>
</evidence>
<dbReference type="GO" id="GO:0005829">
    <property type="term" value="C:cytosol"/>
    <property type="evidence" value="ECO:0007669"/>
    <property type="project" value="TreeGrafter"/>
</dbReference>
<dbReference type="InterPro" id="IPR000629">
    <property type="entry name" value="RNA-helicase_DEAD-box_CS"/>
</dbReference>
<keyword evidence="4 12" id="KW-0378">Hydrolase</keyword>
<dbReference type="EMBL" id="GCES01080149">
    <property type="protein sequence ID" value="JAR06174.1"/>
    <property type="molecule type" value="Transcribed_RNA"/>
</dbReference>
<dbReference type="SMART" id="SM00490">
    <property type="entry name" value="HELICc"/>
    <property type="match status" value="1"/>
</dbReference>
<evidence type="ECO:0000259" key="14">
    <source>
        <dbReference type="PROSITE" id="PS51194"/>
    </source>
</evidence>
<dbReference type="FunFam" id="3.40.50.300:FF:000031">
    <property type="entry name" value="Eukaryotic initiation factor 4A-III"/>
    <property type="match status" value="1"/>
</dbReference>
<evidence type="ECO:0000256" key="6">
    <source>
        <dbReference type="ARBA" id="ARBA00022840"/>
    </source>
</evidence>
<dbReference type="PROSITE" id="PS51192">
    <property type="entry name" value="HELICASE_ATP_BIND_1"/>
    <property type="match status" value="1"/>
</dbReference>
<dbReference type="SUPFAM" id="SSF52540">
    <property type="entry name" value="P-loop containing nucleoside triphosphate hydrolases"/>
    <property type="match status" value="1"/>
</dbReference>
<dbReference type="InterPro" id="IPR014014">
    <property type="entry name" value="RNA_helicase_DEAD_Q_motif"/>
</dbReference>
<keyword evidence="5 12" id="KW-0347">Helicase</keyword>
<keyword evidence="8" id="KW-0648">Protein biosynthesis</keyword>
<dbReference type="Gene3D" id="3.40.50.300">
    <property type="entry name" value="P-loop containing nucleotide triphosphate hydrolases"/>
    <property type="match status" value="2"/>
</dbReference>
<dbReference type="GO" id="GO:0003723">
    <property type="term" value="F:RNA binding"/>
    <property type="evidence" value="ECO:0007669"/>
    <property type="project" value="UniProtKB-KW"/>
</dbReference>
<dbReference type="GO" id="GO:0016787">
    <property type="term" value="F:hydrolase activity"/>
    <property type="evidence" value="ECO:0007669"/>
    <property type="project" value="UniProtKB-KW"/>
</dbReference>
<evidence type="ECO:0000259" key="15">
    <source>
        <dbReference type="PROSITE" id="PS51195"/>
    </source>
</evidence>
<dbReference type="FunFam" id="3.40.50.300:FF:000089">
    <property type="entry name" value="Eukaryotic initiation factor 4A-II"/>
    <property type="match status" value="1"/>
</dbReference>
<evidence type="ECO:0000256" key="3">
    <source>
        <dbReference type="ARBA" id="ARBA00022741"/>
    </source>
</evidence>
<dbReference type="CDD" id="cd18787">
    <property type="entry name" value="SF2_C_DEAD"/>
    <property type="match status" value="1"/>
</dbReference>
<protein>
    <recommendedName>
        <fullName evidence="1">RNA helicase</fullName>
        <ecNumber evidence="1">3.6.4.13</ecNumber>
    </recommendedName>
</protein>
<comment type="similarity">
    <text evidence="9">Belongs to the DEAD box helicase family. eIF4A subfamily.</text>
</comment>
<dbReference type="InterPro" id="IPR001650">
    <property type="entry name" value="Helicase_C-like"/>
</dbReference>
<dbReference type="SMART" id="SM00487">
    <property type="entry name" value="DEXDc"/>
    <property type="match status" value="1"/>
</dbReference>
<dbReference type="AlphaFoldDB" id="A0A146ULS5"/>
<sequence>MATIDKSFSVATSVLDDGGDLGLATKEIKPNYEKTYPKFEDMNLHDPLLRGIFAHGFEHPSAIQQRAIVPIIEGHDVIAQAQSGTGKTATYAVAAIQRLDPRNNDCQVLILAPTRELARQIQKVVVALGDYMNVRCHACTGGTSVDQDMNTLRNGVHIVVGTPGRVLDMIRRQALRTQSIMMFILDEADEMLSKGFTDQIYDVFKNLAEDTQVVLMSATMPDAVLEVTDRFMREPVTILVKKEELTLEGIKQFYVDVQQDANKLMTLCDLYASLQVTQSVIFCNTRKIVEWLQNEMQERQHPIAAIHGDMLQDERNRIMQGFLEGQSRVLLTTDLLARGIDVQQVSLVINFDLPKDRESYIHRIGRGGRFGRKGVAINFVTSEDKQYLKGIEEFYGTSIEEMPMNLHELLV</sequence>
<evidence type="ECO:0000259" key="13">
    <source>
        <dbReference type="PROSITE" id="PS51192"/>
    </source>
</evidence>
<feature type="domain" description="DEAD-box RNA helicase Q" evidence="15">
    <location>
        <begin position="37"/>
        <end position="65"/>
    </location>
</feature>
<dbReference type="PROSITE" id="PS51195">
    <property type="entry name" value="Q_MOTIF"/>
    <property type="match status" value="1"/>
</dbReference>
<dbReference type="InterPro" id="IPR014001">
    <property type="entry name" value="Helicase_ATP-bd"/>
</dbReference>
<keyword evidence="2 16" id="KW-0396">Initiation factor</keyword>
<dbReference type="Pfam" id="PF00270">
    <property type="entry name" value="DEAD"/>
    <property type="match status" value="1"/>
</dbReference>
<dbReference type="PANTHER" id="PTHR47959">
    <property type="entry name" value="ATP-DEPENDENT RNA HELICASE RHLE-RELATED"/>
    <property type="match status" value="1"/>
</dbReference>
<evidence type="ECO:0000256" key="4">
    <source>
        <dbReference type="ARBA" id="ARBA00022801"/>
    </source>
</evidence>
<keyword evidence="3 12" id="KW-0547">Nucleotide-binding</keyword>
<dbReference type="InterPro" id="IPR050079">
    <property type="entry name" value="DEAD_box_RNA_helicase"/>
</dbReference>
<name>A0A146ULS5_FUNHE</name>
<comment type="catalytic activity">
    <reaction evidence="10">
        <text>ATP + H2O = ADP + phosphate + H(+)</text>
        <dbReference type="Rhea" id="RHEA:13065"/>
        <dbReference type="ChEBI" id="CHEBI:15377"/>
        <dbReference type="ChEBI" id="CHEBI:15378"/>
        <dbReference type="ChEBI" id="CHEBI:30616"/>
        <dbReference type="ChEBI" id="CHEBI:43474"/>
        <dbReference type="ChEBI" id="CHEBI:456216"/>
        <dbReference type="EC" id="3.6.4.13"/>
    </reaction>
</comment>
<dbReference type="EMBL" id="GCES01080150">
    <property type="protein sequence ID" value="JAR06173.1"/>
    <property type="molecule type" value="Transcribed_RNA"/>
</dbReference>
<evidence type="ECO:0000256" key="2">
    <source>
        <dbReference type="ARBA" id="ARBA00022540"/>
    </source>
</evidence>
<evidence type="ECO:0000256" key="9">
    <source>
        <dbReference type="ARBA" id="ARBA00024352"/>
    </source>
</evidence>
<evidence type="ECO:0000256" key="5">
    <source>
        <dbReference type="ARBA" id="ARBA00022806"/>
    </source>
</evidence>
<keyword evidence="6 12" id="KW-0067">ATP-binding</keyword>
<reference evidence="16" key="1">
    <citation type="submission" date="2015-01" db="EMBL/GenBank/DDBJ databases">
        <title>EvidentialGene: Evidence-directed Construction of Complete mRNA Transcriptomes without Genomes.</title>
        <authorList>
            <person name="Gilbert D.G."/>
        </authorList>
    </citation>
    <scope>NUCLEOTIDE SEQUENCE</scope>
</reference>
<feature type="domain" description="Helicase ATP-binding" evidence="13">
    <location>
        <begin position="68"/>
        <end position="238"/>
    </location>
</feature>
<evidence type="ECO:0000256" key="7">
    <source>
        <dbReference type="ARBA" id="ARBA00022884"/>
    </source>
</evidence>
<evidence type="ECO:0000256" key="8">
    <source>
        <dbReference type="ARBA" id="ARBA00022917"/>
    </source>
</evidence>
<feature type="short sequence motif" description="Q motif" evidence="11">
    <location>
        <begin position="37"/>
        <end position="65"/>
    </location>
</feature>